<evidence type="ECO:0000256" key="4">
    <source>
        <dbReference type="SAM" id="SignalP"/>
    </source>
</evidence>
<keyword evidence="3" id="KW-1133">Transmembrane helix</keyword>
<keyword evidence="1" id="KW-1015">Disulfide bond</keyword>
<feature type="signal peptide" evidence="4">
    <location>
        <begin position="1"/>
        <end position="26"/>
    </location>
</feature>
<sequence>MIAFLRITELLLLLTLVLLIATTVAAETTKSGCECKSNWQYKGKNFTGGSCGNPDDDLRGPWCFVTDKMCKGLCVNQPFGDIEGESYDHCPTLDDGVSEVIPGELVGRWEGLQADVGKDGKVTASTPVELCATEGSPELNIKLNDDDASLEIQMIKQVVCTGLYLGYFFSGDQGKNQCNKFVLDPDSNDAELTLTSHYENKLYDCSPLDIPGSMLKIETFSSVGNQIGKDAWLCQPRLPPAEIVGKWDGIKKIETGEDGKITECAVQMTASLTSSGLTMATSETCAHAIDQDESQITQVHVFHAQVDSCTTKNGNTESTGTLLAYSTDGREYCYRFIRRSADSSLRMSYQTTRYPQRKHHVCPDEVDVSRDVAEFDMDLTSVGVMPSEWLCNDPQQGLPLASGLVDDSVSEVEMVPVNDSSSDSEITPGIVDDDISGKASGTLVALLSILAILLVAICCAMIYKIKNRRTPQPVENRSLPELAEGDNEFDGTREIS</sequence>
<evidence type="ECO:0008006" key="7">
    <source>
        <dbReference type="Google" id="ProtNLM"/>
    </source>
</evidence>
<feature type="region of interest" description="Disordered" evidence="2">
    <location>
        <begin position="476"/>
        <end position="496"/>
    </location>
</feature>
<feature type="transmembrane region" description="Helical" evidence="3">
    <location>
        <begin position="443"/>
        <end position="463"/>
    </location>
</feature>
<evidence type="ECO:0000256" key="1">
    <source>
        <dbReference type="ARBA" id="ARBA00023157"/>
    </source>
</evidence>
<keyword evidence="6" id="KW-1185">Reference proteome</keyword>
<evidence type="ECO:0000256" key="2">
    <source>
        <dbReference type="SAM" id="MobiDB-lite"/>
    </source>
</evidence>
<dbReference type="InParanoid" id="A0A1E7FLG0"/>
<keyword evidence="3" id="KW-0812">Transmembrane</keyword>
<accession>A0A1E7FLG0</accession>
<feature type="chain" id="PRO_5009193272" description="Kringle domain-containing protein" evidence="4">
    <location>
        <begin position="27"/>
        <end position="496"/>
    </location>
</feature>
<protein>
    <recommendedName>
        <fullName evidence="7">Kringle domain-containing protein</fullName>
    </recommendedName>
</protein>
<keyword evidence="3" id="KW-0472">Membrane</keyword>
<evidence type="ECO:0000313" key="6">
    <source>
        <dbReference type="Proteomes" id="UP000095751"/>
    </source>
</evidence>
<evidence type="ECO:0000313" key="5">
    <source>
        <dbReference type="EMBL" id="OEU18986.1"/>
    </source>
</evidence>
<dbReference type="KEGG" id="fcy:FRACYDRAFT_237275"/>
<name>A0A1E7FLG0_9STRA</name>
<organism evidence="5 6">
    <name type="scientific">Fragilariopsis cylindrus CCMP1102</name>
    <dbReference type="NCBI Taxonomy" id="635003"/>
    <lineage>
        <taxon>Eukaryota</taxon>
        <taxon>Sar</taxon>
        <taxon>Stramenopiles</taxon>
        <taxon>Ochrophyta</taxon>
        <taxon>Bacillariophyta</taxon>
        <taxon>Bacillariophyceae</taxon>
        <taxon>Bacillariophycidae</taxon>
        <taxon>Bacillariales</taxon>
        <taxon>Bacillariaceae</taxon>
        <taxon>Fragilariopsis</taxon>
    </lineage>
</organism>
<reference evidence="5 6" key="1">
    <citation type="submission" date="2016-09" db="EMBL/GenBank/DDBJ databases">
        <title>Extensive genetic diversity and differential bi-allelic expression allows diatom success in the polar Southern Ocean.</title>
        <authorList>
            <consortium name="DOE Joint Genome Institute"/>
            <person name="Mock T."/>
            <person name="Otillar R.P."/>
            <person name="Strauss J."/>
            <person name="Dupont C."/>
            <person name="Frickenhaus S."/>
            <person name="Maumus F."/>
            <person name="Mcmullan M."/>
            <person name="Sanges R."/>
            <person name="Schmutz J."/>
            <person name="Toseland A."/>
            <person name="Valas R."/>
            <person name="Veluchamy A."/>
            <person name="Ward B.J."/>
            <person name="Allen A."/>
            <person name="Barry K."/>
            <person name="Falciatore A."/>
            <person name="Ferrante M."/>
            <person name="Fortunato A.E."/>
            <person name="Gloeckner G."/>
            <person name="Gruber A."/>
            <person name="Hipkin R."/>
            <person name="Janech M."/>
            <person name="Kroth P."/>
            <person name="Leese F."/>
            <person name="Lindquist E."/>
            <person name="Lyon B.R."/>
            <person name="Martin J."/>
            <person name="Mayer C."/>
            <person name="Parker M."/>
            <person name="Quesneville H."/>
            <person name="Raymond J."/>
            <person name="Uhlig C."/>
            <person name="Valentin K.U."/>
            <person name="Worden A.Z."/>
            <person name="Armbrust E.V."/>
            <person name="Bowler C."/>
            <person name="Green B."/>
            <person name="Moulton V."/>
            <person name="Van Oosterhout C."/>
            <person name="Grigoriev I."/>
        </authorList>
    </citation>
    <scope>NUCLEOTIDE SEQUENCE [LARGE SCALE GENOMIC DNA]</scope>
    <source>
        <strain evidence="5 6">CCMP1102</strain>
    </source>
</reference>
<dbReference type="Proteomes" id="UP000095751">
    <property type="component" value="Unassembled WGS sequence"/>
</dbReference>
<dbReference type="AlphaFoldDB" id="A0A1E7FLG0"/>
<proteinExistence type="predicted"/>
<dbReference type="SUPFAM" id="SSF57440">
    <property type="entry name" value="Kringle-like"/>
    <property type="match status" value="1"/>
</dbReference>
<gene>
    <name evidence="5" type="ORF">FRACYDRAFT_237275</name>
</gene>
<evidence type="ECO:0000256" key="3">
    <source>
        <dbReference type="SAM" id="Phobius"/>
    </source>
</evidence>
<dbReference type="InterPro" id="IPR013806">
    <property type="entry name" value="Kringle-like"/>
</dbReference>
<dbReference type="EMBL" id="KV784356">
    <property type="protein sequence ID" value="OEU18986.1"/>
    <property type="molecule type" value="Genomic_DNA"/>
</dbReference>
<keyword evidence="4" id="KW-0732">Signal</keyword>